<dbReference type="RefSeq" id="WP_148898754.1">
    <property type="nucleotide sequence ID" value="NZ_VNHY01000002.1"/>
</dbReference>
<dbReference type="AlphaFoldDB" id="A0A5D3YL65"/>
<dbReference type="SMART" id="SM00028">
    <property type="entry name" value="TPR"/>
    <property type="match status" value="3"/>
</dbReference>
<proteinExistence type="predicted"/>
<evidence type="ECO:0000313" key="2">
    <source>
        <dbReference type="Proteomes" id="UP000324595"/>
    </source>
</evidence>
<gene>
    <name evidence="1" type="ORF">LX73_1406</name>
</gene>
<dbReference type="Proteomes" id="UP000324595">
    <property type="component" value="Unassembled WGS sequence"/>
</dbReference>
<sequence length="274" mass="30740">MSRDLELEQKIDAYIKGQLSEEESQELWEDLLQQPEYIDLLETELGVKSIVADRAKAENPSQESSANENGIIYSLKESWKWTAAAAAVAVLIVAINFLQVDTNQTIQELAIGNINISKNLSSAPVMRAQKGNTAPSDSLLNRGFKAAISGDLKKAIAEYDKIIRSYPNEPAAVQAYLNKGIILYNSGDYVNAITALEQVTKKVKDKPVTKEKGYWYLGNAYMNLNKLEKAREAIHTTYAMDGIYRDSAFRILRKLDHKLGNVDFDNFEQQIKDN</sequence>
<keyword evidence="2" id="KW-1185">Reference proteome</keyword>
<reference evidence="1 2" key="1">
    <citation type="submission" date="2019-07" db="EMBL/GenBank/DDBJ databases">
        <title>Genomic Encyclopedia of Archaeal and Bacterial Type Strains, Phase II (KMG-II): from individual species to whole genera.</title>
        <authorList>
            <person name="Goeker M."/>
        </authorList>
    </citation>
    <scope>NUCLEOTIDE SEQUENCE [LARGE SCALE GENOMIC DNA]</scope>
    <source>
        <strain evidence="1 2">DSM 21935</strain>
    </source>
</reference>
<evidence type="ECO:0000313" key="1">
    <source>
        <dbReference type="EMBL" id="TYP93696.1"/>
    </source>
</evidence>
<comment type="caution">
    <text evidence="1">The sequence shown here is derived from an EMBL/GenBank/DDBJ whole genome shotgun (WGS) entry which is preliminary data.</text>
</comment>
<dbReference type="Pfam" id="PF13432">
    <property type="entry name" value="TPR_16"/>
    <property type="match status" value="1"/>
</dbReference>
<organism evidence="1 2">
    <name type="scientific">Fodinibius salinus</name>
    <dbReference type="NCBI Taxonomy" id="860790"/>
    <lineage>
        <taxon>Bacteria</taxon>
        <taxon>Pseudomonadati</taxon>
        <taxon>Balneolota</taxon>
        <taxon>Balneolia</taxon>
        <taxon>Balneolales</taxon>
        <taxon>Balneolaceae</taxon>
        <taxon>Fodinibius</taxon>
    </lineage>
</organism>
<name>A0A5D3YL65_9BACT</name>
<dbReference type="InterPro" id="IPR019734">
    <property type="entry name" value="TPR_rpt"/>
</dbReference>
<dbReference type="OrthoDB" id="1523901at2"/>
<dbReference type="InterPro" id="IPR011990">
    <property type="entry name" value="TPR-like_helical_dom_sf"/>
</dbReference>
<dbReference type="Gene3D" id="1.25.40.10">
    <property type="entry name" value="Tetratricopeptide repeat domain"/>
    <property type="match status" value="1"/>
</dbReference>
<dbReference type="SUPFAM" id="SSF48452">
    <property type="entry name" value="TPR-like"/>
    <property type="match status" value="1"/>
</dbReference>
<protein>
    <submittedName>
        <fullName evidence="1">Tetratricopeptide repeat-containing protein</fullName>
    </submittedName>
</protein>
<dbReference type="EMBL" id="VNHY01000002">
    <property type="protein sequence ID" value="TYP93696.1"/>
    <property type="molecule type" value="Genomic_DNA"/>
</dbReference>
<accession>A0A5D3YL65</accession>